<reference evidence="8" key="1">
    <citation type="journal article" date="2019" name="Int. J. Syst. Evol. Microbiol.">
        <title>The Global Catalogue of Microorganisms (GCM) 10K type strain sequencing project: providing services to taxonomists for standard genome sequencing and annotation.</title>
        <authorList>
            <consortium name="The Broad Institute Genomics Platform"/>
            <consortium name="The Broad Institute Genome Sequencing Center for Infectious Disease"/>
            <person name="Wu L."/>
            <person name="Ma J."/>
        </authorList>
    </citation>
    <scope>NUCLEOTIDE SEQUENCE [LARGE SCALE GENOMIC DNA]</scope>
    <source>
        <strain evidence="8">CGMCC 1.7656</strain>
    </source>
</reference>
<feature type="domain" description="TonB-dependent receptor-like beta-barrel" evidence="6">
    <location>
        <begin position="360"/>
        <end position="748"/>
    </location>
</feature>
<evidence type="ECO:0000313" key="7">
    <source>
        <dbReference type="EMBL" id="GGP03328.1"/>
    </source>
</evidence>
<keyword evidence="3" id="KW-0998">Cell outer membrane</keyword>
<comment type="caution">
    <text evidence="7">The sequence shown here is derived from an EMBL/GenBank/DDBJ whole genome shotgun (WGS) entry which is preliminary data.</text>
</comment>
<dbReference type="SUPFAM" id="SSF56935">
    <property type="entry name" value="Porins"/>
    <property type="match status" value="1"/>
</dbReference>
<evidence type="ECO:0000256" key="3">
    <source>
        <dbReference type="ARBA" id="ARBA00023237"/>
    </source>
</evidence>
<feature type="region of interest" description="Disordered" evidence="4">
    <location>
        <begin position="116"/>
        <end position="139"/>
    </location>
</feature>
<evidence type="ECO:0000256" key="5">
    <source>
        <dbReference type="SAM" id="SignalP"/>
    </source>
</evidence>
<evidence type="ECO:0000313" key="8">
    <source>
        <dbReference type="Proteomes" id="UP000620064"/>
    </source>
</evidence>
<keyword evidence="7" id="KW-0675">Receptor</keyword>
<evidence type="ECO:0000256" key="1">
    <source>
        <dbReference type="ARBA" id="ARBA00004442"/>
    </source>
</evidence>
<dbReference type="Gene3D" id="2.40.170.20">
    <property type="entry name" value="TonB-dependent receptor, beta-barrel domain"/>
    <property type="match status" value="1"/>
</dbReference>
<sequence length="790" mass="89716">MKSLYKTLLFIAIVFSSIIYAQQTQLEAKVNGACGMCKDRIEKISKKYGASIAEWDAETLILKLEFDQSKTSLDQILKKIAEVGHDNEKYKTTQEVYDKLPACCHYDRTVTFDKKEEKRTSEEMKMDTNSTKKEEHNHSEVIDKAIQEVKLTKVQDATAINGKSADLTYNIGKKELLKAACCNLSESFETNATVDVSFSNAVTGTKQLKMLGLDQKYTALTKELLPEIRGLASAYGLNFIPGRWISGIQLTKGGSTVVNGYESITGQINTEFVKFNKNPENTINLFADFNGRYETNFTSTSKLSEHWSNSILLHGNVTAGEMDSNNDGFLDRPKGNQINAAYLLDFNDLENSGFGSHFGIQYLLDKRIAGQIGFDDKLPQSSQNKYGVNIDINRFQVWNKTGYIFKGKPYQSIGLMNQLTYHKQNSFFGYRNYFGEQKTFYSNLIFESIIGNTNNKYKIGGSLLYDDYNEDYLTLNYKRTEKVPGVFAEYTLTGTKFTLVAGSRLDFHNLAGTQFLPRINFKYDFSPKTIVRISAGKGFRTANIFAESQQFFASNRTLEVTDNQGKIYGLKPEIAWNYGISLQQEFKLFGKKASWVTDFFRTDFQNQVLADLENPQKIVFYNFNGKSYANSLQTQLDFSPAKNLDLRLAYKYYDVKADFQGGRKQVPFMAKNRAFFNAAYSTKKEGKDNFWSFDTTLQFVGKQRIPDTKSNPQNLQLPEFSESYLTLNAQVAYQFNKHIRAYIGGENLTGFQQTNPIIEAQNPFGNYFDGGMVYAPIMPANLYVGLDVNF</sequence>
<keyword evidence="5" id="KW-0732">Signal</keyword>
<dbReference type="EMBL" id="BMLV01000002">
    <property type="protein sequence ID" value="GGP03328.1"/>
    <property type="molecule type" value="Genomic_DNA"/>
</dbReference>
<keyword evidence="2" id="KW-0472">Membrane</keyword>
<evidence type="ECO:0000259" key="6">
    <source>
        <dbReference type="Pfam" id="PF00593"/>
    </source>
</evidence>
<feature type="signal peptide" evidence="5">
    <location>
        <begin position="1"/>
        <end position="21"/>
    </location>
</feature>
<keyword evidence="8" id="KW-1185">Reference proteome</keyword>
<proteinExistence type="predicted"/>
<dbReference type="InterPro" id="IPR000531">
    <property type="entry name" value="Beta-barrel_TonB"/>
</dbReference>
<dbReference type="Pfam" id="PF00593">
    <property type="entry name" value="TonB_dep_Rec_b-barrel"/>
    <property type="match status" value="1"/>
</dbReference>
<dbReference type="InterPro" id="IPR036942">
    <property type="entry name" value="Beta-barrel_TonB_sf"/>
</dbReference>
<comment type="subcellular location">
    <subcellularLocation>
        <location evidence="1">Cell outer membrane</location>
    </subcellularLocation>
</comment>
<dbReference type="RefSeq" id="WP_188617106.1">
    <property type="nucleotide sequence ID" value="NZ_BMLV01000002.1"/>
</dbReference>
<evidence type="ECO:0000256" key="2">
    <source>
        <dbReference type="ARBA" id="ARBA00023136"/>
    </source>
</evidence>
<evidence type="ECO:0000256" key="4">
    <source>
        <dbReference type="SAM" id="MobiDB-lite"/>
    </source>
</evidence>
<protein>
    <submittedName>
        <fullName evidence="7">TonB-dependent receptor</fullName>
    </submittedName>
</protein>
<accession>A0ABQ2NN80</accession>
<organism evidence="7 8">
    <name type="scientific">Cloacibacterium rupense</name>
    <dbReference type="NCBI Taxonomy" id="517423"/>
    <lineage>
        <taxon>Bacteria</taxon>
        <taxon>Pseudomonadati</taxon>
        <taxon>Bacteroidota</taxon>
        <taxon>Flavobacteriia</taxon>
        <taxon>Flavobacteriales</taxon>
        <taxon>Weeksellaceae</taxon>
    </lineage>
</organism>
<name>A0ABQ2NN80_9FLAO</name>
<gene>
    <name evidence="7" type="ORF">GCM10010992_11290</name>
</gene>
<feature type="chain" id="PRO_5045039953" evidence="5">
    <location>
        <begin position="22"/>
        <end position="790"/>
    </location>
</feature>
<dbReference type="Proteomes" id="UP000620064">
    <property type="component" value="Unassembled WGS sequence"/>
</dbReference>